<dbReference type="InterPro" id="IPR029441">
    <property type="entry name" value="Cass2"/>
</dbReference>
<dbReference type="Pfam" id="PF14526">
    <property type="entry name" value="Cass2"/>
    <property type="match status" value="1"/>
</dbReference>
<accession>A0A0P7DZ40</accession>
<dbReference type="PATRIC" id="fig|570156.3.peg.3588"/>
<feature type="domain" description="AraC effector-binding" evidence="1">
    <location>
        <begin position="3"/>
        <end position="152"/>
    </location>
</feature>
<dbReference type="SMART" id="SM00871">
    <property type="entry name" value="AraC_E_bind"/>
    <property type="match status" value="1"/>
</dbReference>
<dbReference type="EMBL" id="LJTC01000008">
    <property type="protein sequence ID" value="KPM82905.1"/>
    <property type="molecule type" value="Genomic_DNA"/>
</dbReference>
<dbReference type="Proteomes" id="UP000050378">
    <property type="component" value="Unassembled WGS sequence"/>
</dbReference>
<dbReference type="STRING" id="570156.AOG27_12460"/>
<dbReference type="PANTHER" id="PTHR36444">
    <property type="entry name" value="TRANSCRIPTIONAL REGULATOR PROTEIN YOBU-RELATED"/>
    <property type="match status" value="1"/>
</dbReference>
<dbReference type="AlphaFoldDB" id="A0A0P7DZ40"/>
<dbReference type="InterPro" id="IPR053182">
    <property type="entry name" value="YobU-like_regulator"/>
</dbReference>
<dbReference type="InterPro" id="IPR011256">
    <property type="entry name" value="Reg_factor_effector_dom_sf"/>
</dbReference>
<dbReference type="Gene3D" id="3.20.80.10">
    <property type="entry name" value="Regulatory factor, effector binding domain"/>
    <property type="match status" value="1"/>
</dbReference>
<evidence type="ECO:0000313" key="2">
    <source>
        <dbReference type="EMBL" id="KPM82905.1"/>
    </source>
</evidence>
<dbReference type="PANTHER" id="PTHR36444:SF2">
    <property type="entry name" value="TRANSCRIPTIONAL REGULATOR PROTEIN YOBU-RELATED"/>
    <property type="match status" value="1"/>
</dbReference>
<comment type="caution">
    <text evidence="2">The sequence shown here is derived from an EMBL/GenBank/DDBJ whole genome shotgun (WGS) entry which is preliminary data.</text>
</comment>
<name>A0A0P7DZ40_9GAMM</name>
<dbReference type="InterPro" id="IPR010499">
    <property type="entry name" value="AraC_E-bd"/>
</dbReference>
<sequence>MDQQVTKINIDNPTILFGLKVRTCNMNEMSGEGAKIAGLWQQFYTDIAPKLTPSSQVYGVYTHYESDVTGEFDVYACTDLQVTSSEIEQTTLATGNYLRFSGKGAMPQTVIDVWGQVWQYFSNEQCPHIRAYKTDYEFYKNSDEVEVFISVE</sequence>
<evidence type="ECO:0000313" key="3">
    <source>
        <dbReference type="Proteomes" id="UP000050378"/>
    </source>
</evidence>
<evidence type="ECO:0000259" key="1">
    <source>
        <dbReference type="SMART" id="SM00871"/>
    </source>
</evidence>
<gene>
    <name evidence="2" type="ORF">AOG27_12460</name>
</gene>
<reference evidence="2 3" key="1">
    <citation type="submission" date="2015-09" db="EMBL/GenBank/DDBJ databases">
        <title>Draft Genome Sequence of Pseudoalteromonas lipolytica UCD-48B.</title>
        <authorList>
            <person name="Krusor M."/>
            <person name="Coil D.A."/>
            <person name="Lang J.M."/>
            <person name="Eisen J.A."/>
            <person name="Alexiev A."/>
        </authorList>
    </citation>
    <scope>NUCLEOTIDE SEQUENCE [LARGE SCALE GENOMIC DNA]</scope>
    <source>
        <strain evidence="2 3">UCD-48B</strain>
    </source>
</reference>
<proteinExistence type="predicted"/>
<dbReference type="SUPFAM" id="SSF55136">
    <property type="entry name" value="Probable bacterial effector-binding domain"/>
    <property type="match status" value="1"/>
</dbReference>
<dbReference type="OrthoDB" id="3173400at2"/>
<dbReference type="RefSeq" id="WP_054553352.1">
    <property type="nucleotide sequence ID" value="NZ_LJTC01000008.1"/>
</dbReference>
<protein>
    <recommendedName>
        <fullName evidence="1">AraC effector-binding domain-containing protein</fullName>
    </recommendedName>
</protein>
<organism evidence="2 3">
    <name type="scientific">Pseudoalteromonas lipolytica</name>
    <dbReference type="NCBI Taxonomy" id="570156"/>
    <lineage>
        <taxon>Bacteria</taxon>
        <taxon>Pseudomonadati</taxon>
        <taxon>Pseudomonadota</taxon>
        <taxon>Gammaproteobacteria</taxon>
        <taxon>Alteromonadales</taxon>
        <taxon>Pseudoalteromonadaceae</taxon>
        <taxon>Pseudoalteromonas</taxon>
    </lineage>
</organism>